<feature type="transmembrane region" description="Helical" evidence="4">
    <location>
        <begin position="210"/>
        <end position="229"/>
    </location>
</feature>
<dbReference type="Gene3D" id="3.30.565.10">
    <property type="entry name" value="Histidine kinase-like ATPase, C-terminal domain"/>
    <property type="match status" value="1"/>
</dbReference>
<reference evidence="6" key="1">
    <citation type="journal article" date="2020" name="mSystems">
        <title>Genome- and Community-Level Interaction Insights into Carbon Utilization and Element Cycling Functions of Hydrothermarchaeota in Hydrothermal Sediment.</title>
        <authorList>
            <person name="Zhou Z."/>
            <person name="Liu Y."/>
            <person name="Xu W."/>
            <person name="Pan J."/>
            <person name="Luo Z.H."/>
            <person name="Li M."/>
        </authorList>
    </citation>
    <scope>NUCLEOTIDE SEQUENCE</scope>
    <source>
        <strain evidence="6">HyVt-347</strain>
    </source>
</reference>
<dbReference type="Proteomes" id="UP000885680">
    <property type="component" value="Unassembled WGS sequence"/>
</dbReference>
<protein>
    <submittedName>
        <fullName evidence="6">Sensor histidine kinase</fullName>
    </submittedName>
</protein>
<evidence type="ECO:0000259" key="5">
    <source>
        <dbReference type="PROSITE" id="PS50109"/>
    </source>
</evidence>
<dbReference type="EMBL" id="DRGN01000153">
    <property type="protein sequence ID" value="HEU00809.1"/>
    <property type="molecule type" value="Genomic_DNA"/>
</dbReference>
<dbReference type="Pfam" id="PF02518">
    <property type="entry name" value="HATPase_c"/>
    <property type="match status" value="1"/>
</dbReference>
<keyword evidence="4" id="KW-0812">Transmembrane</keyword>
<keyword evidence="4" id="KW-1133">Transmembrane helix</keyword>
<keyword evidence="2 6" id="KW-0418">Kinase</keyword>
<feature type="transmembrane region" description="Helical" evidence="4">
    <location>
        <begin position="23"/>
        <end position="52"/>
    </location>
</feature>
<keyword evidence="3" id="KW-0902">Two-component regulatory system</keyword>
<dbReference type="InterPro" id="IPR003594">
    <property type="entry name" value="HATPase_dom"/>
</dbReference>
<dbReference type="CDD" id="cd16917">
    <property type="entry name" value="HATPase_UhpB-NarQ-NarX-like"/>
    <property type="match status" value="1"/>
</dbReference>
<evidence type="ECO:0000256" key="2">
    <source>
        <dbReference type="ARBA" id="ARBA00022777"/>
    </source>
</evidence>
<keyword evidence="4" id="KW-0472">Membrane</keyword>
<name>A0A9C9NG98_9HYPH</name>
<dbReference type="InterPro" id="IPR005467">
    <property type="entry name" value="His_kinase_dom"/>
</dbReference>
<feature type="domain" description="Histidine kinase" evidence="5">
    <location>
        <begin position="390"/>
        <end position="482"/>
    </location>
</feature>
<dbReference type="InterPro" id="IPR011712">
    <property type="entry name" value="Sig_transdc_His_kin_sub3_dim/P"/>
</dbReference>
<dbReference type="SMART" id="SM00387">
    <property type="entry name" value="HATPase_c"/>
    <property type="match status" value="1"/>
</dbReference>
<dbReference type="SUPFAM" id="SSF55874">
    <property type="entry name" value="ATPase domain of HSP90 chaperone/DNA topoisomerase II/histidine kinase"/>
    <property type="match status" value="1"/>
</dbReference>
<dbReference type="Pfam" id="PF07730">
    <property type="entry name" value="HisKA_3"/>
    <property type="match status" value="1"/>
</dbReference>
<evidence type="ECO:0000256" key="1">
    <source>
        <dbReference type="ARBA" id="ARBA00022679"/>
    </source>
</evidence>
<evidence type="ECO:0000256" key="3">
    <source>
        <dbReference type="ARBA" id="ARBA00023012"/>
    </source>
</evidence>
<dbReference type="AlphaFoldDB" id="A0A9C9NG98"/>
<keyword evidence="1" id="KW-0808">Transferase</keyword>
<dbReference type="PROSITE" id="PS50109">
    <property type="entry name" value="HIS_KIN"/>
    <property type="match status" value="1"/>
</dbReference>
<dbReference type="GO" id="GO:0000155">
    <property type="term" value="F:phosphorelay sensor kinase activity"/>
    <property type="evidence" value="ECO:0007669"/>
    <property type="project" value="InterPro"/>
</dbReference>
<evidence type="ECO:0000256" key="4">
    <source>
        <dbReference type="SAM" id="Phobius"/>
    </source>
</evidence>
<dbReference type="Gene3D" id="1.20.5.1930">
    <property type="match status" value="1"/>
</dbReference>
<evidence type="ECO:0000313" key="7">
    <source>
        <dbReference type="Proteomes" id="UP000885680"/>
    </source>
</evidence>
<dbReference type="GO" id="GO:0016020">
    <property type="term" value="C:membrane"/>
    <property type="evidence" value="ECO:0007669"/>
    <property type="project" value="InterPro"/>
</dbReference>
<dbReference type="GO" id="GO:0046983">
    <property type="term" value="F:protein dimerization activity"/>
    <property type="evidence" value="ECO:0007669"/>
    <property type="project" value="InterPro"/>
</dbReference>
<dbReference type="PANTHER" id="PTHR24421">
    <property type="entry name" value="NITRATE/NITRITE SENSOR PROTEIN NARX-RELATED"/>
    <property type="match status" value="1"/>
</dbReference>
<sequence>MVEMRARLKSGRRGRWTKFVRSFFLRLSLFWQFVIAATLVLGITMLVLGSWISGRIADGVMRRSAEAAAHYMEHVLEPYVQQLADGEKLSSEMISKLDEVSANYALRRHVVSIKVWRPDGTIAYSTEKNLIGRTFPTEEIEPALKGEVHGYLNRLDEDENVFERTLSVPLYEIYGPLFKTGTREVIAVGEFYENGEQLNNELVDAVTDNWLVVGAAGVGMLLVLFAIVYRGSATIDRQNAALKQRFRQQVRLHRRNEQLREKMQNALRETARIDHVTQRRLGAELHDGPAQLLTFVLLRLDEIEDALRGVSATPSPVSSVVGQVRDAATDALADLRSISTGLFLPSIEGGHVAEVVKAIIVGHERRNGSTVSFRADDIPEITEPDVVQCLARVVQEALSNAQKHAGGTDSEVALSFVNSVLRLVIRDGGPGMPTYDALDRPSHQQLGLAGIKYRVESLGGTVIFRSLPKKGFEVICEVPLSAFRKKEVNERPISLST</sequence>
<accession>A0A9C9NG98</accession>
<organism evidence="6 7">
    <name type="scientific">Aurantimonas coralicida</name>
    <dbReference type="NCBI Taxonomy" id="182270"/>
    <lineage>
        <taxon>Bacteria</taxon>
        <taxon>Pseudomonadati</taxon>
        <taxon>Pseudomonadota</taxon>
        <taxon>Alphaproteobacteria</taxon>
        <taxon>Hyphomicrobiales</taxon>
        <taxon>Aurantimonadaceae</taxon>
        <taxon>Aurantimonas</taxon>
    </lineage>
</organism>
<evidence type="ECO:0000313" key="6">
    <source>
        <dbReference type="EMBL" id="HEU00809.1"/>
    </source>
</evidence>
<dbReference type="InterPro" id="IPR036890">
    <property type="entry name" value="HATPase_C_sf"/>
</dbReference>
<gene>
    <name evidence="6" type="ORF">ENH89_10715</name>
</gene>
<proteinExistence type="predicted"/>
<dbReference type="InterPro" id="IPR050482">
    <property type="entry name" value="Sensor_HK_TwoCompSys"/>
</dbReference>
<comment type="caution">
    <text evidence="6">The sequence shown here is derived from an EMBL/GenBank/DDBJ whole genome shotgun (WGS) entry which is preliminary data.</text>
</comment>